<dbReference type="InterPro" id="IPR008948">
    <property type="entry name" value="L-Aspartase-like"/>
</dbReference>
<feature type="cross-link" description="5-imidazolinone (Ala-Gly)" evidence="6">
    <location>
        <begin position="141"/>
        <end position="143"/>
    </location>
</feature>
<evidence type="ECO:0000256" key="8">
    <source>
        <dbReference type="RuleBase" id="RU004479"/>
    </source>
</evidence>
<organism evidence="10 11">
    <name type="scientific">Sphingomonas sanxanigenens DSM 19645 = NX02</name>
    <dbReference type="NCBI Taxonomy" id="1123269"/>
    <lineage>
        <taxon>Bacteria</taxon>
        <taxon>Pseudomonadati</taxon>
        <taxon>Pseudomonadota</taxon>
        <taxon>Alphaproteobacteria</taxon>
        <taxon>Sphingomonadales</taxon>
        <taxon>Sphingomonadaceae</taxon>
        <taxon>Sphingomonas</taxon>
    </lineage>
</organism>
<name>W0AEM2_9SPHN</name>
<keyword evidence="6" id="KW-0963">Cytoplasm</keyword>
<dbReference type="InterPro" id="IPR024083">
    <property type="entry name" value="Fumarase/histidase_N"/>
</dbReference>
<evidence type="ECO:0000256" key="4">
    <source>
        <dbReference type="ARBA" id="ARBA00023239"/>
    </source>
</evidence>
<dbReference type="eggNOG" id="COG2986">
    <property type="taxonomic scope" value="Bacteria"/>
</dbReference>
<dbReference type="KEGG" id="ssan:NX02_15325"/>
<evidence type="ECO:0000256" key="3">
    <source>
        <dbReference type="ARBA" id="ARBA00022808"/>
    </source>
</evidence>
<dbReference type="UniPathway" id="UPA00379">
    <property type="reaction ID" value="UER00549"/>
</dbReference>
<evidence type="ECO:0000256" key="2">
    <source>
        <dbReference type="ARBA" id="ARBA00012994"/>
    </source>
</evidence>
<dbReference type="EMBL" id="CP006644">
    <property type="protein sequence ID" value="AHE54748.1"/>
    <property type="molecule type" value="Genomic_DNA"/>
</dbReference>
<evidence type="ECO:0000313" key="10">
    <source>
        <dbReference type="EMBL" id="AHE54748.1"/>
    </source>
</evidence>
<feature type="modified residue" description="2,3-didehydroalanine (Ser)" evidence="6">
    <location>
        <position position="142"/>
    </location>
</feature>
<dbReference type="HAMAP" id="MF_00229">
    <property type="entry name" value="His_ammonia_lyase"/>
    <property type="match status" value="1"/>
</dbReference>
<dbReference type="PATRIC" id="fig|1123269.5.peg.2993"/>
<comment type="PTM">
    <text evidence="6">Contains an active site 4-methylidene-imidazol-5-one (MIO), which is formed autocatalytically by cyclization and dehydration of residues Ala-Ser-Gly.</text>
</comment>
<evidence type="ECO:0000256" key="1">
    <source>
        <dbReference type="ARBA" id="ARBA00005113"/>
    </source>
</evidence>
<dbReference type="NCBIfam" id="TIGR01225">
    <property type="entry name" value="hutH"/>
    <property type="match status" value="1"/>
</dbReference>
<dbReference type="GO" id="GO:0019556">
    <property type="term" value="P:L-histidine catabolic process to glutamate and formamide"/>
    <property type="evidence" value="ECO:0007669"/>
    <property type="project" value="UniProtKB-UniPathway"/>
</dbReference>
<dbReference type="AlphaFoldDB" id="W0AEM2"/>
<dbReference type="PROSITE" id="PS00488">
    <property type="entry name" value="PAL_HISTIDASE"/>
    <property type="match status" value="1"/>
</dbReference>
<dbReference type="FunFam" id="1.20.200.10:FF:000003">
    <property type="entry name" value="Histidine ammonia-lyase"/>
    <property type="match status" value="1"/>
</dbReference>
<dbReference type="Gene3D" id="1.10.275.10">
    <property type="entry name" value="Fumarase/aspartase (N-terminal domain)"/>
    <property type="match status" value="1"/>
</dbReference>
<protein>
    <recommendedName>
        <fullName evidence="2 6">Histidine ammonia-lyase</fullName>
        <shortName evidence="6">Histidase</shortName>
        <ecNumber evidence="2 6">4.3.1.3</ecNumber>
    </recommendedName>
</protein>
<evidence type="ECO:0000313" key="11">
    <source>
        <dbReference type="Proteomes" id="UP000018851"/>
    </source>
</evidence>
<dbReference type="GO" id="GO:0005737">
    <property type="term" value="C:cytoplasm"/>
    <property type="evidence" value="ECO:0007669"/>
    <property type="project" value="UniProtKB-SubCell"/>
</dbReference>
<dbReference type="SUPFAM" id="SSF48557">
    <property type="entry name" value="L-aspartase-like"/>
    <property type="match status" value="1"/>
</dbReference>
<comment type="catalytic activity">
    <reaction evidence="5 6 8">
        <text>L-histidine = trans-urocanate + NH4(+)</text>
        <dbReference type="Rhea" id="RHEA:21232"/>
        <dbReference type="ChEBI" id="CHEBI:17771"/>
        <dbReference type="ChEBI" id="CHEBI:28938"/>
        <dbReference type="ChEBI" id="CHEBI:57595"/>
        <dbReference type="EC" id="4.3.1.3"/>
    </reaction>
</comment>
<dbReference type="GO" id="GO:0019557">
    <property type="term" value="P:L-histidine catabolic process to glutamate and formate"/>
    <property type="evidence" value="ECO:0007669"/>
    <property type="project" value="UniProtKB-UniPathway"/>
</dbReference>
<evidence type="ECO:0000256" key="6">
    <source>
        <dbReference type="HAMAP-Rule" id="MF_00229"/>
    </source>
</evidence>
<accession>W0AEM2</accession>
<dbReference type="EC" id="4.3.1.3" evidence="2 6"/>
<gene>
    <name evidence="6" type="primary">hutH</name>
    <name evidence="10" type="ORF">NX02_15325</name>
</gene>
<dbReference type="InterPro" id="IPR001106">
    <property type="entry name" value="Aromatic_Lyase"/>
</dbReference>
<dbReference type="RefSeq" id="WP_025292951.1">
    <property type="nucleotide sequence ID" value="NZ_CP006644.1"/>
</dbReference>
<reference evidence="10 11" key="1">
    <citation type="submission" date="2013-07" db="EMBL/GenBank/DDBJ databases">
        <title>Completed genome of Sphingomonas sanxanigenens NX02.</title>
        <authorList>
            <person name="Ma T."/>
            <person name="Huang H."/>
            <person name="Wu M."/>
            <person name="Li X."/>
            <person name="Li G."/>
        </authorList>
    </citation>
    <scope>NUCLEOTIDE SEQUENCE [LARGE SCALE GENOMIC DNA]</scope>
    <source>
        <strain evidence="10 11">NX02</strain>
    </source>
</reference>
<dbReference type="HOGENOM" id="CLU_014801_4_0_5"/>
<dbReference type="InterPro" id="IPR022313">
    <property type="entry name" value="Phe/His_NH3-lyase_AS"/>
</dbReference>
<comment type="subcellular location">
    <subcellularLocation>
        <location evidence="6 9">Cytoplasm</location>
    </subcellularLocation>
</comment>
<dbReference type="GO" id="GO:0004397">
    <property type="term" value="F:histidine ammonia-lyase activity"/>
    <property type="evidence" value="ECO:0007669"/>
    <property type="project" value="UniProtKB-UniRule"/>
</dbReference>
<proteinExistence type="inferred from homology"/>
<comment type="pathway">
    <text evidence="1 6 8">Amino-acid degradation; L-histidine degradation into L-glutamate; N-formimidoyl-L-glutamate from L-histidine: step 1/3.</text>
</comment>
<comment type="similarity">
    <text evidence="6 7">Belongs to the PAL/histidase family.</text>
</comment>
<keyword evidence="3 6" id="KW-0369">Histidine metabolism</keyword>
<dbReference type="FunFam" id="1.10.275.10:FF:000005">
    <property type="entry name" value="Histidine ammonia-lyase"/>
    <property type="match status" value="1"/>
</dbReference>
<evidence type="ECO:0000256" key="5">
    <source>
        <dbReference type="ARBA" id="ARBA00049269"/>
    </source>
</evidence>
<evidence type="ECO:0000256" key="9">
    <source>
        <dbReference type="RuleBase" id="RU004480"/>
    </source>
</evidence>
<dbReference type="PANTHER" id="PTHR10362">
    <property type="entry name" value="HISTIDINE AMMONIA-LYASE"/>
    <property type="match status" value="1"/>
</dbReference>
<keyword evidence="4 6" id="KW-0456">Lyase</keyword>
<dbReference type="Pfam" id="PF00221">
    <property type="entry name" value="Lyase_aromatic"/>
    <property type="match status" value="1"/>
</dbReference>
<dbReference type="NCBIfam" id="NF006871">
    <property type="entry name" value="PRK09367.1"/>
    <property type="match status" value="1"/>
</dbReference>
<dbReference type="CDD" id="cd00332">
    <property type="entry name" value="PAL-HAL"/>
    <property type="match status" value="1"/>
</dbReference>
<dbReference type="InterPro" id="IPR005921">
    <property type="entry name" value="HutH"/>
</dbReference>
<keyword evidence="11" id="KW-1185">Reference proteome</keyword>
<dbReference type="Proteomes" id="UP000018851">
    <property type="component" value="Chromosome"/>
</dbReference>
<dbReference type="STRING" id="1123269.NX02_15325"/>
<dbReference type="Gene3D" id="1.20.200.10">
    <property type="entry name" value="Fumarase/aspartase (Central domain)"/>
    <property type="match status" value="1"/>
</dbReference>
<sequence>MTIILDPGNVALADWRAIYRGAPASLDRACAPRIAESAAAVGRILAKGKPVYGINTGFGKLASVRIGDEDLATLQRNIVLSHAAGTGDASPVSVVRLMMALKLASLGQGASGVRPETVALLEAMLVQGLTPEIPSQGSVGASGDLAPLSHMAAAMIGTGWIHTAAGRLPAVEALAAAGLAPLELGPKEGLALLNGTQFSTANALAGLFEAELLFQSALVTGALSTEAARGSDTPFDPRIHALRRHRGQIEVADALRTLMAGSAIRASHLENDARVQDPYCLRCQPQVMGAALDVLRQAATTLGTEANGVSDNPLIFPEADEALSGGNFHAEPTAFAADMIALAICEIGSITERRIAMLVDPALSGLPAFLTPKPGLNSGFMIPQVTAAALVSENKQNAYPASVDSIPTSANQEDHVSMAAHGARRLLGMARNARAVVGIELLAAAQGVDFHAPLTSSGALETVRATVRGQVPMLVDDRHFHPDMEAANLLVGTGAIAEAAGLALPGVI</sequence>
<evidence type="ECO:0000256" key="7">
    <source>
        <dbReference type="RuleBase" id="RU003954"/>
    </source>
</evidence>